<proteinExistence type="inferred from homology"/>
<evidence type="ECO:0000256" key="2">
    <source>
        <dbReference type="ARBA" id="ARBA00005583"/>
    </source>
</evidence>
<evidence type="ECO:0000256" key="6">
    <source>
        <dbReference type="ARBA" id="ARBA00023136"/>
    </source>
</evidence>
<keyword evidence="3 7" id="KW-0808">Transferase</keyword>
<evidence type="ECO:0000256" key="5">
    <source>
        <dbReference type="ARBA" id="ARBA00022989"/>
    </source>
</evidence>
<dbReference type="PANTHER" id="PTHR22926">
    <property type="entry name" value="PHOSPHO-N-ACETYLMURAMOYL-PENTAPEPTIDE-TRANSFERASE"/>
    <property type="match status" value="1"/>
</dbReference>
<keyword evidence="7" id="KW-0132">Cell division</keyword>
<feature type="transmembrane region" description="Helical" evidence="7">
    <location>
        <begin position="83"/>
        <end position="101"/>
    </location>
</feature>
<feature type="binding site" evidence="9">
    <location>
        <position position="173"/>
    </location>
    <ligand>
        <name>Mg(2+)</name>
        <dbReference type="ChEBI" id="CHEBI:18420"/>
    </ligand>
</feature>
<name>A0A9D1YBE5_9FIRM</name>
<dbReference type="GO" id="GO:0009252">
    <property type="term" value="P:peptidoglycan biosynthetic process"/>
    <property type="evidence" value="ECO:0007669"/>
    <property type="project" value="UniProtKB-UniRule"/>
</dbReference>
<feature type="transmembrane region" description="Helical" evidence="7">
    <location>
        <begin position="113"/>
        <end position="131"/>
    </location>
</feature>
<evidence type="ECO:0000256" key="1">
    <source>
        <dbReference type="ARBA" id="ARBA00004141"/>
    </source>
</evidence>
<keyword evidence="7" id="KW-0131">Cell cycle</keyword>
<sequence>MDVRVVFGIVLSFLVSAVAGRLLIPALRALKAGQSIKEIGPTWHMSKQGTPTMGGLMFILSMAVVLVVLGWKDLMSGRLGGLYTYLFALVFGAIGFLDDYMKVKKKENTGLTAGPKFLLQLAAAVVFTILMRNEGYLTADLYIPFVNVTFQLPWVVYMVFAAFVMVGTVNAVNITDGIDGLSSSVTVPVALFFTITASLWGHFDVSLIAGALVGGLLGFLIYNFHPAKVFMGDTGSLFMGGMVCGLAFALDMPLILILVGIVYIAETLSDIIQVTYFKLTHGKRIFRMAPLHHHFEMGGWSEVKLVVVFTSVTVLFCLLAYLGVMNRYPL</sequence>
<dbReference type="NCBIfam" id="TIGR00445">
    <property type="entry name" value="mraY"/>
    <property type="match status" value="1"/>
</dbReference>
<keyword evidence="7" id="KW-0133">Cell shape</keyword>
<dbReference type="EC" id="2.7.8.13" evidence="7 8"/>
<gene>
    <name evidence="7 10" type="primary">mraY</name>
    <name evidence="10" type="ORF">H9841_11665</name>
</gene>
<comment type="similarity">
    <text evidence="2 7">Belongs to the glycosyltransferase 4 family. MraY subfamily.</text>
</comment>
<dbReference type="InterPro" id="IPR003524">
    <property type="entry name" value="PNAcMuramoyl-5peptid_Trfase"/>
</dbReference>
<dbReference type="Proteomes" id="UP000823868">
    <property type="component" value="Unassembled WGS sequence"/>
</dbReference>
<evidence type="ECO:0000256" key="4">
    <source>
        <dbReference type="ARBA" id="ARBA00022692"/>
    </source>
</evidence>
<evidence type="ECO:0000256" key="9">
    <source>
        <dbReference type="PIRSR" id="PIRSR600715-1"/>
    </source>
</evidence>
<evidence type="ECO:0000256" key="3">
    <source>
        <dbReference type="ARBA" id="ARBA00022679"/>
    </source>
</evidence>
<evidence type="ECO:0000256" key="7">
    <source>
        <dbReference type="HAMAP-Rule" id="MF_00038"/>
    </source>
</evidence>
<dbReference type="GO" id="GO:0008360">
    <property type="term" value="P:regulation of cell shape"/>
    <property type="evidence" value="ECO:0007669"/>
    <property type="project" value="UniProtKB-KW"/>
</dbReference>
<dbReference type="HAMAP" id="MF_00038">
    <property type="entry name" value="MraY"/>
    <property type="match status" value="1"/>
</dbReference>
<keyword evidence="7 9" id="KW-0479">Metal-binding</keyword>
<keyword evidence="7" id="KW-0573">Peptidoglycan synthesis</keyword>
<evidence type="ECO:0000313" key="10">
    <source>
        <dbReference type="EMBL" id="HIY22542.1"/>
    </source>
</evidence>
<dbReference type="PANTHER" id="PTHR22926:SF5">
    <property type="entry name" value="PHOSPHO-N-ACETYLMURAMOYL-PENTAPEPTIDE-TRANSFERASE HOMOLOG"/>
    <property type="match status" value="1"/>
</dbReference>
<feature type="transmembrane region" description="Helical" evidence="7">
    <location>
        <begin position="6"/>
        <end position="30"/>
    </location>
</feature>
<keyword evidence="6 7" id="KW-0472">Membrane</keyword>
<dbReference type="InterPro" id="IPR018480">
    <property type="entry name" value="PNAcMuramoyl-5peptid_Trfase_CS"/>
</dbReference>
<feature type="transmembrane region" description="Helical" evidence="7">
    <location>
        <begin position="237"/>
        <end position="265"/>
    </location>
</feature>
<keyword evidence="7" id="KW-1003">Cell membrane</keyword>
<dbReference type="GO" id="GO:0005886">
    <property type="term" value="C:plasma membrane"/>
    <property type="evidence" value="ECO:0007669"/>
    <property type="project" value="UniProtKB-SubCell"/>
</dbReference>
<comment type="pathway">
    <text evidence="7">Cell wall biogenesis; peptidoglycan biosynthesis.</text>
</comment>
<dbReference type="CDD" id="cd06852">
    <property type="entry name" value="GT_MraY"/>
    <property type="match status" value="1"/>
</dbReference>
<comment type="function">
    <text evidence="7">Catalyzes the initial step of the lipid cycle reactions in the biosynthesis of the cell wall peptidoglycan: transfers peptidoglycan precursor phospho-MurNAc-pentapeptide from UDP-MurNAc-pentapeptide onto the lipid carrier undecaprenyl phosphate, yielding undecaprenyl-pyrophosphoryl-MurNAc-pentapeptide, known as lipid I.</text>
</comment>
<reference evidence="10" key="1">
    <citation type="journal article" date="2021" name="PeerJ">
        <title>Extensive microbial diversity within the chicken gut microbiome revealed by metagenomics and culture.</title>
        <authorList>
            <person name="Gilroy R."/>
            <person name="Ravi A."/>
            <person name="Getino M."/>
            <person name="Pursley I."/>
            <person name="Horton D.L."/>
            <person name="Alikhan N.F."/>
            <person name="Baker D."/>
            <person name="Gharbi K."/>
            <person name="Hall N."/>
            <person name="Watson M."/>
            <person name="Adriaenssens E.M."/>
            <person name="Foster-Nyarko E."/>
            <person name="Jarju S."/>
            <person name="Secka A."/>
            <person name="Antonio M."/>
            <person name="Oren A."/>
            <person name="Chaudhuri R.R."/>
            <person name="La Ragione R."/>
            <person name="Hildebrand F."/>
            <person name="Pallen M.J."/>
        </authorList>
    </citation>
    <scope>NUCLEOTIDE SEQUENCE</scope>
    <source>
        <strain evidence="10">ChiBcec16_6824</strain>
    </source>
</reference>
<feature type="transmembrane region" description="Helical" evidence="7">
    <location>
        <begin position="305"/>
        <end position="324"/>
    </location>
</feature>
<dbReference type="GO" id="GO:0046872">
    <property type="term" value="F:metal ion binding"/>
    <property type="evidence" value="ECO:0007669"/>
    <property type="project" value="UniProtKB-KW"/>
</dbReference>
<dbReference type="GO" id="GO:0008963">
    <property type="term" value="F:phospho-N-acetylmuramoyl-pentapeptide-transferase activity"/>
    <property type="evidence" value="ECO:0007669"/>
    <property type="project" value="UniProtKB-UniRule"/>
</dbReference>
<dbReference type="AlphaFoldDB" id="A0A9D1YBE5"/>
<dbReference type="GO" id="GO:0071555">
    <property type="term" value="P:cell wall organization"/>
    <property type="evidence" value="ECO:0007669"/>
    <property type="project" value="UniProtKB-KW"/>
</dbReference>
<feature type="transmembrane region" description="Helical" evidence="7">
    <location>
        <begin position="51"/>
        <end position="71"/>
    </location>
</feature>
<reference evidence="10" key="2">
    <citation type="submission" date="2021-04" db="EMBL/GenBank/DDBJ databases">
        <authorList>
            <person name="Gilroy R."/>
        </authorList>
    </citation>
    <scope>NUCLEOTIDE SEQUENCE</scope>
    <source>
        <strain evidence="10">ChiBcec16_6824</strain>
    </source>
</reference>
<accession>A0A9D1YBE5</accession>
<comment type="caution">
    <text evidence="10">The sequence shown here is derived from an EMBL/GenBank/DDBJ whole genome shotgun (WGS) entry which is preliminary data.</text>
</comment>
<feature type="transmembrane region" description="Helical" evidence="7">
    <location>
        <begin position="207"/>
        <end position="225"/>
    </location>
</feature>
<feature type="transmembrane region" description="Helical" evidence="7">
    <location>
        <begin position="151"/>
        <end position="172"/>
    </location>
</feature>
<feature type="binding site" evidence="9">
    <location>
        <position position="233"/>
    </location>
    <ligand>
        <name>Mg(2+)</name>
        <dbReference type="ChEBI" id="CHEBI:18420"/>
    </ligand>
</feature>
<keyword evidence="4 7" id="KW-0812">Transmembrane</keyword>
<keyword evidence="7" id="KW-0961">Cell wall biogenesis/degradation</keyword>
<protein>
    <recommendedName>
        <fullName evidence="7 8">Phospho-N-acetylmuramoyl-pentapeptide-transferase</fullName>
        <ecNumber evidence="7 8">2.7.8.13</ecNumber>
    </recommendedName>
    <alternativeName>
        <fullName evidence="7">UDP-MurNAc-pentapeptide phosphotransferase</fullName>
    </alternativeName>
</protein>
<dbReference type="PROSITE" id="PS01348">
    <property type="entry name" value="MRAY_2"/>
    <property type="match status" value="1"/>
</dbReference>
<comment type="cofactor">
    <cofactor evidence="7 9">
        <name>Mg(2+)</name>
        <dbReference type="ChEBI" id="CHEBI:18420"/>
    </cofactor>
</comment>
<evidence type="ECO:0000313" key="11">
    <source>
        <dbReference type="Proteomes" id="UP000823868"/>
    </source>
</evidence>
<evidence type="ECO:0000256" key="8">
    <source>
        <dbReference type="NCBIfam" id="TIGR00445"/>
    </source>
</evidence>
<comment type="subcellular location">
    <subcellularLocation>
        <location evidence="7">Cell membrane</location>
        <topology evidence="7">Multi-pass membrane protein</topology>
    </subcellularLocation>
    <subcellularLocation>
        <location evidence="1">Membrane</location>
        <topology evidence="1">Multi-pass membrane protein</topology>
    </subcellularLocation>
</comment>
<organism evidence="10 11">
    <name type="scientific">Candidatus Flavonifractor merdigallinarum</name>
    <dbReference type="NCBI Taxonomy" id="2838589"/>
    <lineage>
        <taxon>Bacteria</taxon>
        <taxon>Bacillati</taxon>
        <taxon>Bacillota</taxon>
        <taxon>Clostridia</taxon>
        <taxon>Eubacteriales</taxon>
        <taxon>Oscillospiraceae</taxon>
        <taxon>Flavonifractor</taxon>
    </lineage>
</organism>
<dbReference type="Pfam" id="PF10555">
    <property type="entry name" value="MraY_sig1"/>
    <property type="match status" value="1"/>
</dbReference>
<dbReference type="EMBL" id="DXDX01000213">
    <property type="protein sequence ID" value="HIY22542.1"/>
    <property type="molecule type" value="Genomic_DNA"/>
</dbReference>
<keyword evidence="5 7" id="KW-1133">Transmembrane helix</keyword>
<dbReference type="GO" id="GO:0051301">
    <property type="term" value="P:cell division"/>
    <property type="evidence" value="ECO:0007669"/>
    <property type="project" value="UniProtKB-KW"/>
</dbReference>
<dbReference type="PROSITE" id="PS01347">
    <property type="entry name" value="MRAY_1"/>
    <property type="match status" value="1"/>
</dbReference>
<dbReference type="InterPro" id="IPR000715">
    <property type="entry name" value="Glycosyl_transferase_4"/>
</dbReference>
<feature type="transmembrane region" description="Helical" evidence="7">
    <location>
        <begin position="184"/>
        <end position="201"/>
    </location>
</feature>
<keyword evidence="7 9" id="KW-0460">Magnesium</keyword>
<dbReference type="Pfam" id="PF00953">
    <property type="entry name" value="Glycos_transf_4"/>
    <property type="match status" value="1"/>
</dbReference>
<comment type="catalytic activity">
    <reaction evidence="7">
        <text>UDP-N-acetyl-alpha-D-muramoyl-L-alanyl-gamma-D-glutamyl-meso-2,6-diaminopimeloyl-D-alanyl-D-alanine + di-trans,octa-cis-undecaprenyl phosphate = di-trans,octa-cis-undecaprenyl diphospho-N-acetyl-alpha-D-muramoyl-L-alanyl-D-glutamyl-meso-2,6-diaminopimeloyl-D-alanyl-D-alanine + UMP</text>
        <dbReference type="Rhea" id="RHEA:28386"/>
        <dbReference type="ChEBI" id="CHEBI:57865"/>
        <dbReference type="ChEBI" id="CHEBI:60392"/>
        <dbReference type="ChEBI" id="CHEBI:61386"/>
        <dbReference type="ChEBI" id="CHEBI:61387"/>
        <dbReference type="EC" id="2.7.8.13"/>
    </reaction>
</comment>